<evidence type="ECO:0000313" key="2">
    <source>
        <dbReference type="Proteomes" id="UP000177605"/>
    </source>
</evidence>
<gene>
    <name evidence="1" type="ORF">A2669_02990</name>
</gene>
<organism evidence="1 2">
    <name type="scientific">Candidatus Yanofskybacteria bacterium RIFCSPHIGHO2_01_FULL_48_25b</name>
    <dbReference type="NCBI Taxonomy" id="1802672"/>
    <lineage>
        <taxon>Bacteria</taxon>
        <taxon>Candidatus Yanofskyibacteriota</taxon>
    </lineage>
</organism>
<reference evidence="1 2" key="1">
    <citation type="journal article" date="2016" name="Nat. Commun.">
        <title>Thousands of microbial genomes shed light on interconnected biogeochemical processes in an aquifer system.</title>
        <authorList>
            <person name="Anantharaman K."/>
            <person name="Brown C.T."/>
            <person name="Hug L.A."/>
            <person name="Sharon I."/>
            <person name="Castelle C.J."/>
            <person name="Probst A.J."/>
            <person name="Thomas B.C."/>
            <person name="Singh A."/>
            <person name="Wilkins M.J."/>
            <person name="Karaoz U."/>
            <person name="Brodie E.L."/>
            <person name="Williams K.H."/>
            <person name="Hubbard S.S."/>
            <person name="Banfield J.F."/>
        </authorList>
    </citation>
    <scope>NUCLEOTIDE SEQUENCE [LARGE SCALE GENOMIC DNA]</scope>
</reference>
<proteinExistence type="predicted"/>
<dbReference type="EMBL" id="MGJM01000013">
    <property type="protein sequence ID" value="OGN06584.1"/>
    <property type="molecule type" value="Genomic_DNA"/>
</dbReference>
<comment type="caution">
    <text evidence="1">The sequence shown here is derived from an EMBL/GenBank/DDBJ whole genome shotgun (WGS) entry which is preliminary data.</text>
</comment>
<protein>
    <submittedName>
        <fullName evidence="1">Uncharacterized protein</fullName>
    </submittedName>
</protein>
<accession>A0A1F8F0C3</accession>
<dbReference type="AlphaFoldDB" id="A0A1F8F0C3"/>
<name>A0A1F8F0C3_9BACT</name>
<dbReference type="Proteomes" id="UP000177605">
    <property type="component" value="Unassembled WGS sequence"/>
</dbReference>
<sequence length="260" mass="29788">MSGLSGADAKVYELIESMESAGIVAVPELCEAVKASTITFVGFSCTFGDDGERSIDIGRHGFFERKTRSRTENLLSKLRDLEKDVRFTVFIDDMEFRRVWGWSRSQESLTEECEFQIELAREESQIPGDWDVELWSRVESRIECIPKVCLNTELWHQINSGVACAPINYEMVLKWAAEPAQSRALDEIARMRQTYPRNRNVKLSELRASSVTGLAVYSHAGEVLEFLHPGAIFIHSADHRRDHMLGYRRTKPLPIIHPWR</sequence>
<evidence type="ECO:0000313" key="1">
    <source>
        <dbReference type="EMBL" id="OGN06584.1"/>
    </source>
</evidence>